<evidence type="ECO:0000256" key="3">
    <source>
        <dbReference type="ARBA" id="ARBA00022737"/>
    </source>
</evidence>
<dbReference type="VEuPathDB" id="VectorBase:LOC119176725"/>
<comment type="caution">
    <text evidence="10">The sequence shown here is derived from an EMBL/GenBank/DDBJ whole genome shotgun (WGS) entry which is preliminary data.</text>
</comment>
<reference evidence="10" key="1">
    <citation type="journal article" date="2020" name="Cell">
        <title>Large-Scale Comparative Analyses of Tick Genomes Elucidate Their Genetic Diversity and Vector Capacities.</title>
        <authorList>
            <consortium name="Tick Genome and Microbiome Consortium (TIGMIC)"/>
            <person name="Jia N."/>
            <person name="Wang J."/>
            <person name="Shi W."/>
            <person name="Du L."/>
            <person name="Sun Y."/>
            <person name="Zhan W."/>
            <person name="Jiang J.F."/>
            <person name="Wang Q."/>
            <person name="Zhang B."/>
            <person name="Ji P."/>
            <person name="Bell-Sakyi L."/>
            <person name="Cui X.M."/>
            <person name="Yuan T.T."/>
            <person name="Jiang B.G."/>
            <person name="Yang W.F."/>
            <person name="Lam T.T."/>
            <person name="Chang Q.C."/>
            <person name="Ding S.J."/>
            <person name="Wang X.J."/>
            <person name="Zhu J.G."/>
            <person name="Ruan X.D."/>
            <person name="Zhao L."/>
            <person name="Wei J.T."/>
            <person name="Ye R.Z."/>
            <person name="Que T.C."/>
            <person name="Du C.H."/>
            <person name="Zhou Y.H."/>
            <person name="Cheng J.X."/>
            <person name="Dai P.F."/>
            <person name="Guo W.B."/>
            <person name="Han X.H."/>
            <person name="Huang E.J."/>
            <person name="Li L.F."/>
            <person name="Wei W."/>
            <person name="Gao Y.C."/>
            <person name="Liu J.Z."/>
            <person name="Shao H.Z."/>
            <person name="Wang X."/>
            <person name="Wang C.C."/>
            <person name="Yang T.C."/>
            <person name="Huo Q.B."/>
            <person name="Li W."/>
            <person name="Chen H.Y."/>
            <person name="Chen S.E."/>
            <person name="Zhou L.G."/>
            <person name="Ni X.B."/>
            <person name="Tian J.H."/>
            <person name="Sheng Y."/>
            <person name="Liu T."/>
            <person name="Pan Y.S."/>
            <person name="Xia L.Y."/>
            <person name="Li J."/>
            <person name="Zhao F."/>
            <person name="Cao W.C."/>
        </authorList>
    </citation>
    <scope>NUCLEOTIDE SEQUENCE</scope>
    <source>
        <strain evidence="10">Rmic-2018</strain>
    </source>
</reference>
<dbReference type="GO" id="GO:0005634">
    <property type="term" value="C:nucleus"/>
    <property type="evidence" value="ECO:0007669"/>
    <property type="project" value="UniProtKB-SubCell"/>
</dbReference>
<dbReference type="AlphaFoldDB" id="A0A9J6E4V5"/>
<feature type="compositionally biased region" description="Basic and acidic residues" evidence="8">
    <location>
        <begin position="146"/>
        <end position="156"/>
    </location>
</feature>
<evidence type="ECO:0000256" key="6">
    <source>
        <dbReference type="ARBA" id="ARBA00023242"/>
    </source>
</evidence>
<feature type="compositionally biased region" description="Polar residues" evidence="8">
    <location>
        <begin position="159"/>
        <end position="170"/>
    </location>
</feature>
<evidence type="ECO:0000256" key="8">
    <source>
        <dbReference type="SAM" id="MobiDB-lite"/>
    </source>
</evidence>
<dbReference type="GO" id="GO:0008270">
    <property type="term" value="F:zinc ion binding"/>
    <property type="evidence" value="ECO:0007669"/>
    <property type="project" value="UniProtKB-KW"/>
</dbReference>
<feature type="region of interest" description="Disordered" evidence="8">
    <location>
        <begin position="146"/>
        <end position="181"/>
    </location>
</feature>
<dbReference type="InterPro" id="IPR036236">
    <property type="entry name" value="Znf_C2H2_sf"/>
</dbReference>
<dbReference type="InterPro" id="IPR013087">
    <property type="entry name" value="Znf_C2H2_type"/>
</dbReference>
<dbReference type="PANTHER" id="PTHR16515:SF66">
    <property type="entry name" value="C2H2-TYPE DOMAIN-CONTAINING PROTEIN"/>
    <property type="match status" value="1"/>
</dbReference>
<evidence type="ECO:0000256" key="1">
    <source>
        <dbReference type="ARBA" id="ARBA00004123"/>
    </source>
</evidence>
<dbReference type="PROSITE" id="PS50157">
    <property type="entry name" value="ZINC_FINGER_C2H2_2"/>
    <property type="match status" value="2"/>
</dbReference>
<dbReference type="SUPFAM" id="SSF57667">
    <property type="entry name" value="beta-beta-alpha zinc fingers"/>
    <property type="match status" value="1"/>
</dbReference>
<feature type="domain" description="C2H2-type" evidence="9">
    <location>
        <begin position="409"/>
        <end position="436"/>
    </location>
</feature>
<dbReference type="GO" id="GO:0010468">
    <property type="term" value="P:regulation of gene expression"/>
    <property type="evidence" value="ECO:0007669"/>
    <property type="project" value="TreeGrafter"/>
</dbReference>
<dbReference type="Proteomes" id="UP000821866">
    <property type="component" value="Chromosome 3"/>
</dbReference>
<dbReference type="VEuPathDB" id="VectorBase:LOC119187264"/>
<keyword evidence="2" id="KW-0479">Metal-binding</keyword>
<keyword evidence="6" id="KW-0539">Nucleus</keyword>
<evidence type="ECO:0000256" key="2">
    <source>
        <dbReference type="ARBA" id="ARBA00022723"/>
    </source>
</evidence>
<keyword evidence="5" id="KW-0862">Zinc</keyword>
<dbReference type="PANTHER" id="PTHR16515">
    <property type="entry name" value="PR DOMAIN ZINC FINGER PROTEIN"/>
    <property type="match status" value="1"/>
</dbReference>
<reference evidence="10" key="2">
    <citation type="submission" date="2021-09" db="EMBL/GenBank/DDBJ databases">
        <authorList>
            <person name="Jia N."/>
            <person name="Wang J."/>
            <person name="Shi W."/>
            <person name="Du L."/>
            <person name="Sun Y."/>
            <person name="Zhan W."/>
            <person name="Jiang J."/>
            <person name="Wang Q."/>
            <person name="Zhang B."/>
            <person name="Ji P."/>
            <person name="Sakyi L.B."/>
            <person name="Cui X."/>
            <person name="Yuan T."/>
            <person name="Jiang B."/>
            <person name="Yang W."/>
            <person name="Lam T.T.-Y."/>
            <person name="Chang Q."/>
            <person name="Ding S."/>
            <person name="Wang X."/>
            <person name="Zhu J."/>
            <person name="Ruan X."/>
            <person name="Zhao L."/>
            <person name="Wei J."/>
            <person name="Que T."/>
            <person name="Du C."/>
            <person name="Cheng J."/>
            <person name="Dai P."/>
            <person name="Han X."/>
            <person name="Huang E."/>
            <person name="Gao Y."/>
            <person name="Liu J."/>
            <person name="Shao H."/>
            <person name="Ye R."/>
            <person name="Li L."/>
            <person name="Wei W."/>
            <person name="Wang X."/>
            <person name="Wang C."/>
            <person name="Huo Q."/>
            <person name="Li W."/>
            <person name="Guo W."/>
            <person name="Chen H."/>
            <person name="Chen S."/>
            <person name="Zhou L."/>
            <person name="Zhou L."/>
            <person name="Ni X."/>
            <person name="Tian J."/>
            <person name="Zhou Y."/>
            <person name="Sheng Y."/>
            <person name="Liu T."/>
            <person name="Pan Y."/>
            <person name="Xia L."/>
            <person name="Li J."/>
            <person name="Zhao F."/>
            <person name="Cao W."/>
        </authorList>
    </citation>
    <scope>NUCLEOTIDE SEQUENCE</scope>
    <source>
        <strain evidence="10">Rmic-2018</strain>
        <tissue evidence="10">Larvae</tissue>
    </source>
</reference>
<dbReference type="InterPro" id="IPR050331">
    <property type="entry name" value="Zinc_finger"/>
</dbReference>
<dbReference type="VEuPathDB" id="VectorBase:LOC119163716"/>
<dbReference type="FunFam" id="3.30.160.60:FF:000352">
    <property type="entry name" value="zinc finger protein 3 homolog"/>
    <property type="match status" value="1"/>
</dbReference>
<gene>
    <name evidence="10" type="ORF">HPB51_000205</name>
</gene>
<comment type="subcellular location">
    <subcellularLocation>
        <location evidence="1">Nucleus</location>
    </subcellularLocation>
</comment>
<evidence type="ECO:0000256" key="4">
    <source>
        <dbReference type="ARBA" id="ARBA00022771"/>
    </source>
</evidence>
<accession>A0A9J6E4V5</accession>
<feature type="domain" description="C2H2-type" evidence="9">
    <location>
        <begin position="381"/>
        <end position="408"/>
    </location>
</feature>
<evidence type="ECO:0000256" key="5">
    <source>
        <dbReference type="ARBA" id="ARBA00022833"/>
    </source>
</evidence>
<evidence type="ECO:0000259" key="9">
    <source>
        <dbReference type="PROSITE" id="PS50157"/>
    </source>
</evidence>
<dbReference type="Gene3D" id="3.30.160.60">
    <property type="entry name" value="Classic Zinc Finger"/>
    <property type="match status" value="2"/>
</dbReference>
<evidence type="ECO:0000313" key="10">
    <source>
        <dbReference type="EMBL" id="KAH8029406.1"/>
    </source>
</evidence>
<name>A0A9J6E4V5_RHIMP</name>
<evidence type="ECO:0000256" key="7">
    <source>
        <dbReference type="PROSITE-ProRule" id="PRU00042"/>
    </source>
</evidence>
<keyword evidence="11" id="KW-1185">Reference proteome</keyword>
<evidence type="ECO:0000313" key="11">
    <source>
        <dbReference type="Proteomes" id="UP000821866"/>
    </source>
</evidence>
<dbReference type="SMART" id="SM00355">
    <property type="entry name" value="ZnF_C2H2"/>
    <property type="match status" value="2"/>
</dbReference>
<organism evidence="10 11">
    <name type="scientific">Rhipicephalus microplus</name>
    <name type="common">Cattle tick</name>
    <name type="synonym">Boophilus microplus</name>
    <dbReference type="NCBI Taxonomy" id="6941"/>
    <lineage>
        <taxon>Eukaryota</taxon>
        <taxon>Metazoa</taxon>
        <taxon>Ecdysozoa</taxon>
        <taxon>Arthropoda</taxon>
        <taxon>Chelicerata</taxon>
        <taxon>Arachnida</taxon>
        <taxon>Acari</taxon>
        <taxon>Parasitiformes</taxon>
        <taxon>Ixodida</taxon>
        <taxon>Ixodoidea</taxon>
        <taxon>Ixodidae</taxon>
        <taxon>Rhipicephalinae</taxon>
        <taxon>Rhipicephalus</taxon>
        <taxon>Boophilus</taxon>
    </lineage>
</organism>
<sequence>MAKGIIRNIPLKYTHDRLMHALVNARNPSLAYAKRLGSTTTVILLYEGNRVLMWAYFNSIMIKVSLYRKQIDFCKECRRLGHRPDVCPRPTDKLCPACGAKNSTRDHEYTPKCKLCGDAHHTADRTCRAKFKTPYFVKQRRWAAKRNEGELQREADSPDQYTWGSSNTQPACEPTSRSRSRSKSRLGAWGYVAWGQGPETDPGPGAAEIHLEGKDARSDNEAARRTEDARQAAKILNRKAEDFQNGKIVPKYLKWILEHMGELNIEDTTIPQNLNEKAHQTVRELTYHGSESDGLALAPTTEGGTTPVEVMGMMEVMTIMNMRCKTTKTNWSQLVAVWPPRPTTLSRPSRGKIPEARGFALGFTRACDRFSESTPTGKRPHQCHHCSKAFRHMSHLTRHIRIHTGERPFECHICAMRFNQKNSLTRHLETHTGRNT</sequence>
<keyword evidence="3" id="KW-0677">Repeat</keyword>
<dbReference type="EMBL" id="JABSTU010000005">
    <property type="protein sequence ID" value="KAH8029406.1"/>
    <property type="molecule type" value="Genomic_DNA"/>
</dbReference>
<proteinExistence type="predicted"/>
<dbReference type="PROSITE" id="PS00028">
    <property type="entry name" value="ZINC_FINGER_C2H2_1"/>
    <property type="match status" value="2"/>
</dbReference>
<dbReference type="FunFam" id="3.30.160.60:FF:000557">
    <property type="entry name" value="zinc finger and SCAN domain-containing protein 29"/>
    <property type="match status" value="1"/>
</dbReference>
<keyword evidence="4 7" id="KW-0863">Zinc-finger</keyword>
<protein>
    <recommendedName>
        <fullName evidence="9">C2H2-type domain-containing protein</fullName>
    </recommendedName>
</protein>